<evidence type="ECO:0000313" key="4">
    <source>
        <dbReference type="Proteomes" id="UP001205861"/>
    </source>
</evidence>
<protein>
    <submittedName>
        <fullName evidence="3">Transposase</fullName>
    </submittedName>
</protein>
<evidence type="ECO:0000259" key="2">
    <source>
        <dbReference type="PROSITE" id="PS50994"/>
    </source>
</evidence>
<feature type="region of interest" description="Disordered" evidence="1">
    <location>
        <begin position="158"/>
        <end position="187"/>
    </location>
</feature>
<dbReference type="SUPFAM" id="SSF53098">
    <property type="entry name" value="Ribonuclease H-like"/>
    <property type="match status" value="1"/>
</dbReference>
<accession>A0ABT2BR28</accession>
<dbReference type="InterPro" id="IPR001584">
    <property type="entry name" value="Integrase_cat-core"/>
</dbReference>
<evidence type="ECO:0000313" key="3">
    <source>
        <dbReference type="EMBL" id="MCS0610967.1"/>
    </source>
</evidence>
<keyword evidence="4" id="KW-1185">Reference proteome</keyword>
<proteinExistence type="predicted"/>
<evidence type="ECO:0000256" key="1">
    <source>
        <dbReference type="SAM" id="MobiDB-lite"/>
    </source>
</evidence>
<dbReference type="PROSITE" id="PS50994">
    <property type="entry name" value="INTEGRASE"/>
    <property type="match status" value="1"/>
</dbReference>
<reference evidence="3 4" key="1">
    <citation type="submission" date="2022-08" db="EMBL/GenBank/DDBJ databases">
        <title>Reclassification of Massilia species as members of the genera Telluria, Duganella, Pseudoduganella, Mokoshia gen. nov. and Zemynaea gen. nov. using orthogonal and non-orthogonal genome-based approaches.</title>
        <authorList>
            <person name="Bowman J.P."/>
        </authorList>
    </citation>
    <scope>NUCLEOTIDE SEQUENCE [LARGE SCALE GENOMIC DNA]</scope>
    <source>
        <strain evidence="3 4">JCM 31607</strain>
    </source>
</reference>
<dbReference type="Proteomes" id="UP001205861">
    <property type="component" value="Unassembled WGS sequence"/>
</dbReference>
<name>A0ABT2BR28_9BURK</name>
<gene>
    <name evidence="3" type="ORF">NX773_22650</name>
</gene>
<sequence>MNSNLSVNSVLKPVDESVSFQQPCRLLWMDEQVDLVALITIEKEPKKPWLLGLSTLRSLLSEQKAVIVQLKVPEFMMTLEDEIPAKYRNKRDANWERIRPIVQGSSPSRMFEPDTMGALVKQQAEAVGVEKKSLYRLLYRYWMFGSIRNALLPNYPNSGGKGVEKNYAPGKSPGRPPKVMSTTPRPRAKTLTKQDKIAIRIGYALYCKNEVKSKGDAYTRMLRKFYCESITTPDFPEQNITLKPLSELPNQTQFEYWGKKSFDDMTVLRGRKGERRWAKDHRPLKGRASDGLFGPGHRFEIDATVADIYLISRFNRNWIIGRPVVYVVVDVFSRMIVGLFVGLEGPSWNGARQALLNTFTDKVQFCADYGIQIRPEDWPCAHLPQELSCDRGEMLGLAAEAIVPSLGIDLVIAPPFRPDWKAVVESRFRILNQLTQIHWIPGGVAQRIKERGERDYREDATLTLREFTEIIIRTVLHYNHHTTHPDSLTPPMVAEGISSTGISIWNWGIDHGFATRVEQAPDLVKLQLLNKAAGTIQAGGIHFSGMLFTPEDDRYEKFFARARANGHQPIDVWHDPMKPAYIWIRDTDKSMLRCQWRSPGQYDEAARFEEILDMQQMINYVGPDQLHAELTSKVNLDARIQAIVDTATAEKREAPKPVSKAAQLANIRSNRAIERAAGTGSPQVSSDVRQQDRDVKPYIAEGYGERSAEVIDILSQLRRKGAK</sequence>
<feature type="domain" description="Integrase catalytic" evidence="2">
    <location>
        <begin position="291"/>
        <end position="498"/>
    </location>
</feature>
<dbReference type="InterPro" id="IPR036397">
    <property type="entry name" value="RNaseH_sf"/>
</dbReference>
<dbReference type="EMBL" id="JANUGV010000011">
    <property type="protein sequence ID" value="MCS0610967.1"/>
    <property type="molecule type" value="Genomic_DNA"/>
</dbReference>
<dbReference type="RefSeq" id="WP_258858499.1">
    <property type="nucleotide sequence ID" value="NZ_JANUGV010000011.1"/>
</dbReference>
<dbReference type="InterPro" id="IPR012337">
    <property type="entry name" value="RNaseH-like_sf"/>
</dbReference>
<organism evidence="3 4">
    <name type="scientific">Massilia solisilvae</name>
    <dbReference type="NCBI Taxonomy" id="1811225"/>
    <lineage>
        <taxon>Bacteria</taxon>
        <taxon>Pseudomonadati</taxon>
        <taxon>Pseudomonadota</taxon>
        <taxon>Betaproteobacteria</taxon>
        <taxon>Burkholderiales</taxon>
        <taxon>Oxalobacteraceae</taxon>
        <taxon>Telluria group</taxon>
        <taxon>Massilia</taxon>
    </lineage>
</organism>
<dbReference type="Gene3D" id="3.30.420.10">
    <property type="entry name" value="Ribonuclease H-like superfamily/Ribonuclease H"/>
    <property type="match status" value="1"/>
</dbReference>
<comment type="caution">
    <text evidence="3">The sequence shown here is derived from an EMBL/GenBank/DDBJ whole genome shotgun (WGS) entry which is preliminary data.</text>
</comment>